<dbReference type="EMBL" id="QOIP01000001">
    <property type="protein sequence ID" value="RLU27602.1"/>
    <property type="molecule type" value="Genomic_DNA"/>
</dbReference>
<protein>
    <submittedName>
        <fullName evidence="2">Uncharacterized protein</fullName>
    </submittedName>
</protein>
<dbReference type="AlphaFoldDB" id="A0A3L8E529"/>
<reference evidence="2" key="1">
    <citation type="journal article" date="2018" name="Genome Res.">
        <title>The genomic architecture and molecular evolution of ant odorant receptors.</title>
        <authorList>
            <person name="McKenzie S.K."/>
            <person name="Kronauer D.J.C."/>
        </authorList>
    </citation>
    <scope>NUCLEOTIDE SEQUENCE [LARGE SCALE GENOMIC DNA]</scope>
    <source>
        <strain evidence="2">Clonal line C1</strain>
    </source>
</reference>
<dbReference type="OrthoDB" id="6624538at2759"/>
<feature type="transmembrane region" description="Helical" evidence="1">
    <location>
        <begin position="93"/>
        <end position="114"/>
    </location>
</feature>
<reference evidence="2" key="2">
    <citation type="submission" date="2018-07" db="EMBL/GenBank/DDBJ databases">
        <authorList>
            <person name="Mckenzie S.K."/>
            <person name="Kronauer D.J.C."/>
        </authorList>
    </citation>
    <scope>NUCLEOTIDE SEQUENCE</scope>
    <source>
        <strain evidence="2">Clonal line C1</strain>
    </source>
</reference>
<evidence type="ECO:0000313" key="2">
    <source>
        <dbReference type="EMBL" id="RLU27602.1"/>
    </source>
</evidence>
<dbReference type="Proteomes" id="UP000279307">
    <property type="component" value="Chromosome 1"/>
</dbReference>
<keyword evidence="1" id="KW-0812">Transmembrane</keyword>
<proteinExistence type="predicted"/>
<keyword evidence="1" id="KW-0472">Membrane</keyword>
<name>A0A3L8E529_OOCBI</name>
<feature type="transmembrane region" description="Helical" evidence="1">
    <location>
        <begin position="120"/>
        <end position="139"/>
    </location>
</feature>
<evidence type="ECO:0000256" key="1">
    <source>
        <dbReference type="SAM" id="Phobius"/>
    </source>
</evidence>
<organism evidence="2">
    <name type="scientific">Ooceraea biroi</name>
    <name type="common">Clonal raider ant</name>
    <name type="synonym">Cerapachys biroi</name>
    <dbReference type="NCBI Taxonomy" id="2015173"/>
    <lineage>
        <taxon>Eukaryota</taxon>
        <taxon>Metazoa</taxon>
        <taxon>Ecdysozoa</taxon>
        <taxon>Arthropoda</taxon>
        <taxon>Hexapoda</taxon>
        <taxon>Insecta</taxon>
        <taxon>Pterygota</taxon>
        <taxon>Neoptera</taxon>
        <taxon>Endopterygota</taxon>
        <taxon>Hymenoptera</taxon>
        <taxon>Apocrita</taxon>
        <taxon>Aculeata</taxon>
        <taxon>Formicoidea</taxon>
        <taxon>Formicidae</taxon>
        <taxon>Dorylinae</taxon>
        <taxon>Ooceraea</taxon>
    </lineage>
</organism>
<comment type="caution">
    <text evidence="2">The sequence shown here is derived from an EMBL/GenBank/DDBJ whole genome shotgun (WGS) entry which is preliminary data.</text>
</comment>
<feature type="transmembrane region" description="Helical" evidence="1">
    <location>
        <begin position="6"/>
        <end position="22"/>
    </location>
</feature>
<accession>A0A3L8E529</accession>
<gene>
    <name evidence="2" type="ORF">DMN91_001406</name>
</gene>
<keyword evidence="1" id="KW-1133">Transmembrane helix</keyword>
<sequence length="176" mass="20514">MIGTKLFVYNIIIWLISSKLLIRVEGKLNNSQTGFNETISLKILPGIKFSLTDGEIIANVRMFDLLQETEIEARKNKEKTLLFFLGENPLQRFGFMMMMTPFVMQILSLPGAIATIKMSLLRSLMVAQLAIAIMIYNFIKSTQTEEVVVIRQPQHHMHYYHNYHYPHDDEDEWFGR</sequence>